<gene>
    <name evidence="2" type="ORF">LCGC14_0151180</name>
</gene>
<dbReference type="InterPro" id="IPR056925">
    <property type="entry name" value="ParE-like"/>
</dbReference>
<comment type="caution">
    <text evidence="2">The sequence shown here is derived from an EMBL/GenBank/DDBJ whole genome shotgun (WGS) entry which is preliminary data.</text>
</comment>
<dbReference type="Pfam" id="PF24732">
    <property type="entry name" value="ParE_like"/>
    <property type="match status" value="1"/>
</dbReference>
<name>A0A0F9VDT9_9ZZZZ</name>
<protein>
    <recommendedName>
        <fullName evidence="1">ParE-like toxin domain-containing protein</fullName>
    </recommendedName>
</protein>
<evidence type="ECO:0000259" key="1">
    <source>
        <dbReference type="Pfam" id="PF24732"/>
    </source>
</evidence>
<feature type="domain" description="ParE-like toxin" evidence="1">
    <location>
        <begin position="19"/>
        <end position="80"/>
    </location>
</feature>
<accession>A0A0F9VDT9</accession>
<proteinExistence type="predicted"/>
<evidence type="ECO:0000313" key="2">
    <source>
        <dbReference type="EMBL" id="KKN97922.1"/>
    </source>
</evidence>
<dbReference type="EMBL" id="LAZR01000054">
    <property type="protein sequence ID" value="KKN97922.1"/>
    <property type="molecule type" value="Genomic_DNA"/>
</dbReference>
<dbReference type="AlphaFoldDB" id="A0A0F9VDT9"/>
<organism evidence="2">
    <name type="scientific">marine sediment metagenome</name>
    <dbReference type="NCBI Taxonomy" id="412755"/>
    <lineage>
        <taxon>unclassified sequences</taxon>
        <taxon>metagenomes</taxon>
        <taxon>ecological metagenomes</taxon>
    </lineage>
</organism>
<sequence length="90" mass="10383">MITIDQVIATCPHQIMSCHQSKAQEIDKALQAGIPYTALGGKRMRCSKNLLRFKLGLSLRLIYRITERGHIPSVVITRQRLERELKRRRA</sequence>
<reference evidence="2" key="1">
    <citation type="journal article" date="2015" name="Nature">
        <title>Complex archaea that bridge the gap between prokaryotes and eukaryotes.</title>
        <authorList>
            <person name="Spang A."/>
            <person name="Saw J.H."/>
            <person name="Jorgensen S.L."/>
            <person name="Zaremba-Niedzwiedzka K."/>
            <person name="Martijn J."/>
            <person name="Lind A.E."/>
            <person name="van Eijk R."/>
            <person name="Schleper C."/>
            <person name="Guy L."/>
            <person name="Ettema T.J."/>
        </authorList>
    </citation>
    <scope>NUCLEOTIDE SEQUENCE</scope>
</reference>